<evidence type="ECO:0000313" key="4">
    <source>
        <dbReference type="Proteomes" id="UP000053144"/>
    </source>
</evidence>
<organism evidence="3 4">
    <name type="scientific">Phaseolus angularis</name>
    <name type="common">Azuki bean</name>
    <name type="synonym">Vigna angularis</name>
    <dbReference type="NCBI Taxonomy" id="3914"/>
    <lineage>
        <taxon>Eukaryota</taxon>
        <taxon>Viridiplantae</taxon>
        <taxon>Streptophyta</taxon>
        <taxon>Embryophyta</taxon>
        <taxon>Tracheophyta</taxon>
        <taxon>Spermatophyta</taxon>
        <taxon>Magnoliopsida</taxon>
        <taxon>eudicotyledons</taxon>
        <taxon>Gunneridae</taxon>
        <taxon>Pentapetalae</taxon>
        <taxon>rosids</taxon>
        <taxon>fabids</taxon>
        <taxon>Fabales</taxon>
        <taxon>Fabaceae</taxon>
        <taxon>Papilionoideae</taxon>
        <taxon>50 kb inversion clade</taxon>
        <taxon>NPAAA clade</taxon>
        <taxon>indigoferoid/millettioid clade</taxon>
        <taxon>Phaseoleae</taxon>
        <taxon>Vigna</taxon>
    </lineage>
</organism>
<accession>A0A0L9U0A3</accession>
<feature type="chain" id="PRO_5005595240" evidence="1">
    <location>
        <begin position="23"/>
        <end position="96"/>
    </location>
</feature>
<feature type="signal peptide" evidence="1">
    <location>
        <begin position="1"/>
        <end position="22"/>
    </location>
</feature>
<evidence type="ECO:0000313" key="3">
    <source>
        <dbReference type="EMBL" id="KOM36087.1"/>
    </source>
</evidence>
<dbReference type="Gramene" id="KOM36087">
    <property type="protein sequence ID" value="KOM36087"/>
    <property type="gene ID" value="LR48_Vigan02g223700"/>
</dbReference>
<dbReference type="EMBL" id="CM003372">
    <property type="protein sequence ID" value="KOM36087.1"/>
    <property type="molecule type" value="Genomic_DNA"/>
</dbReference>
<dbReference type="AlphaFoldDB" id="A0A0L9U0A3"/>
<proteinExistence type="predicted"/>
<dbReference type="Proteomes" id="UP000053144">
    <property type="component" value="Chromosome 2"/>
</dbReference>
<protein>
    <submittedName>
        <fullName evidence="3">Uncharacterized protein</fullName>
    </submittedName>
</protein>
<reference evidence="4" key="1">
    <citation type="journal article" date="2015" name="Proc. Natl. Acad. Sci. U.S.A.">
        <title>Genome sequencing of adzuki bean (Vigna angularis) provides insight into high starch and low fat accumulation and domestication.</title>
        <authorList>
            <person name="Yang K."/>
            <person name="Tian Z."/>
            <person name="Chen C."/>
            <person name="Luo L."/>
            <person name="Zhao B."/>
            <person name="Wang Z."/>
            <person name="Yu L."/>
            <person name="Li Y."/>
            <person name="Sun Y."/>
            <person name="Li W."/>
            <person name="Chen Y."/>
            <person name="Li Y."/>
            <person name="Zhang Y."/>
            <person name="Ai D."/>
            <person name="Zhao J."/>
            <person name="Shang C."/>
            <person name="Ma Y."/>
            <person name="Wu B."/>
            <person name="Wang M."/>
            <person name="Gao L."/>
            <person name="Sun D."/>
            <person name="Zhang P."/>
            <person name="Guo F."/>
            <person name="Wang W."/>
            <person name="Li Y."/>
            <person name="Wang J."/>
            <person name="Varshney R.K."/>
            <person name="Wang J."/>
            <person name="Ling H.Q."/>
            <person name="Wan P."/>
        </authorList>
    </citation>
    <scope>NUCLEOTIDE SEQUENCE</scope>
    <source>
        <strain evidence="4">cv. Jingnong 6</strain>
    </source>
</reference>
<dbReference type="EMBL" id="JABFOF010000003">
    <property type="protein sequence ID" value="KAG2401466.1"/>
    <property type="molecule type" value="Genomic_DNA"/>
</dbReference>
<evidence type="ECO:0000313" key="5">
    <source>
        <dbReference type="Proteomes" id="UP000743370"/>
    </source>
</evidence>
<sequence length="96" mass="10034">MANKYVAVLLVVCLMAAASVDGQETQLPCFEKCVSFDCGENPSNFCKFLCGFGCSAAGMSTNLVEEPGLALAEAPGSSLAEAPQFPRKVKAPLVKD</sequence>
<name>A0A0L9U0A3_PHAAN</name>
<evidence type="ECO:0000313" key="2">
    <source>
        <dbReference type="EMBL" id="KAG2401466.1"/>
    </source>
</evidence>
<dbReference type="Proteomes" id="UP000743370">
    <property type="component" value="Unassembled WGS sequence"/>
</dbReference>
<gene>
    <name evidence="2" type="ORF">HKW66_Vig0194980</name>
    <name evidence="3" type="ORF">LR48_Vigan02g223700</name>
</gene>
<keyword evidence="1" id="KW-0732">Signal</keyword>
<dbReference type="OMA" id="QESQISC"/>
<reference evidence="2 5" key="3">
    <citation type="submission" date="2020-05" db="EMBL/GenBank/DDBJ databases">
        <title>Vigna angularis (adzuki bean) Var. LongXiaoDou No. 4 denovo assembly.</title>
        <authorList>
            <person name="Xiang H."/>
        </authorList>
    </citation>
    <scope>NUCLEOTIDE SEQUENCE [LARGE SCALE GENOMIC DNA]</scope>
    <source>
        <tissue evidence="2">Leaf</tissue>
    </source>
</reference>
<reference evidence="3" key="2">
    <citation type="submission" date="2015-02" db="EMBL/GenBank/DDBJ databases">
        <authorList>
            <person name="Chooi Y.-H."/>
        </authorList>
    </citation>
    <scope>NUCLEOTIDE SEQUENCE</scope>
    <source>
        <tissue evidence="3">Seedling</tissue>
    </source>
</reference>
<evidence type="ECO:0000256" key="1">
    <source>
        <dbReference type="SAM" id="SignalP"/>
    </source>
</evidence>